<keyword evidence="5" id="KW-1185">Reference proteome</keyword>
<dbReference type="InterPro" id="IPR002656">
    <property type="entry name" value="Acyl_transf_3_dom"/>
</dbReference>
<keyword evidence="2" id="KW-1133">Transmembrane helix</keyword>
<keyword evidence="2" id="KW-0472">Membrane</keyword>
<feature type="transmembrane region" description="Helical" evidence="2">
    <location>
        <begin position="247"/>
        <end position="264"/>
    </location>
</feature>
<feature type="compositionally biased region" description="Basic residues" evidence="1">
    <location>
        <begin position="1"/>
        <end position="11"/>
    </location>
</feature>
<name>A0A9W9RZG0_9EURO</name>
<dbReference type="PANTHER" id="PTHR36927:SF4">
    <property type="entry name" value="BLR5718 PROTEIN"/>
    <property type="match status" value="1"/>
</dbReference>
<feature type="transmembrane region" description="Helical" evidence="2">
    <location>
        <begin position="395"/>
        <end position="424"/>
    </location>
</feature>
<proteinExistence type="predicted"/>
<dbReference type="OrthoDB" id="4141464at2759"/>
<feature type="transmembrane region" description="Helical" evidence="2">
    <location>
        <begin position="116"/>
        <end position="138"/>
    </location>
</feature>
<evidence type="ECO:0000313" key="4">
    <source>
        <dbReference type="EMBL" id="KAJ5369125.1"/>
    </source>
</evidence>
<dbReference type="EMBL" id="JAPZBS010000007">
    <property type="protein sequence ID" value="KAJ5369125.1"/>
    <property type="molecule type" value="Genomic_DNA"/>
</dbReference>
<keyword evidence="2" id="KW-0812">Transmembrane</keyword>
<sequence>MGKQRRVKNRKPWVSNSQSPQGLAAHRSRRTHALDNLRTFLTALVIVHHTAIPYGGVGSWKIRSRCFPEESVVLVVFNVLNQTFFMGLFFFLSGYFTRVQISKSNVPGSTLFYSRVWRLLLPAILYTVLVMPTLDAIVHMSGYNPLEGQTSLWEVYVSSWSQIRGIQGQVWYLALVVPFDTAVILLSQIFDKGANQFLASTFNHKRLLISSAWTTSILSSFAIRIVYPVGYIWSPLGLQLAYLPQYILAYTSGNFASISDDYFILDPLRSGVRKPLKRLVSAVIFCLASLAMLTALQEKFLGINSEELMSLTRGGFNVPALMYAAWNEMGFALVGFSLLAVFLRYCDTPWLLCGAWLPRYSYAAFLIHPLVSLVVELVVESVMDCGRDGCCLYGMWVWAGPVILTLVVGLGNVFASWIAAWAVISRIPYIGTII</sequence>
<gene>
    <name evidence="4" type="ORF">N7496_008885</name>
</gene>
<feature type="region of interest" description="Disordered" evidence="1">
    <location>
        <begin position="1"/>
        <end position="25"/>
    </location>
</feature>
<dbReference type="RefSeq" id="XP_056553867.1">
    <property type="nucleotide sequence ID" value="XM_056701804.1"/>
</dbReference>
<feature type="transmembrane region" description="Helical" evidence="2">
    <location>
        <begin position="316"/>
        <end position="342"/>
    </location>
</feature>
<feature type="transmembrane region" description="Helical" evidence="2">
    <location>
        <begin position="276"/>
        <end position="296"/>
    </location>
</feature>
<feature type="transmembrane region" description="Helical" evidence="2">
    <location>
        <begin position="169"/>
        <end position="186"/>
    </location>
</feature>
<dbReference type="Proteomes" id="UP001147782">
    <property type="component" value="Unassembled WGS sequence"/>
</dbReference>
<dbReference type="GeneID" id="81440983"/>
<dbReference type="InterPro" id="IPR050623">
    <property type="entry name" value="Glucan_succinyl_AcylTrfase"/>
</dbReference>
<protein>
    <recommendedName>
        <fullName evidence="3">Acyltransferase 3 domain-containing protein</fullName>
    </recommendedName>
</protein>
<feature type="transmembrane region" description="Helical" evidence="2">
    <location>
        <begin position="37"/>
        <end position="55"/>
    </location>
</feature>
<dbReference type="PANTHER" id="PTHR36927">
    <property type="entry name" value="BLR4337 PROTEIN"/>
    <property type="match status" value="1"/>
</dbReference>
<reference evidence="4" key="2">
    <citation type="journal article" date="2023" name="IMA Fungus">
        <title>Comparative genomic study of the Penicillium genus elucidates a diverse pangenome and 15 lateral gene transfer events.</title>
        <authorList>
            <person name="Petersen C."/>
            <person name="Sorensen T."/>
            <person name="Nielsen M.R."/>
            <person name="Sondergaard T.E."/>
            <person name="Sorensen J.L."/>
            <person name="Fitzpatrick D.A."/>
            <person name="Frisvad J.C."/>
            <person name="Nielsen K.L."/>
        </authorList>
    </citation>
    <scope>NUCLEOTIDE SEQUENCE</scope>
    <source>
        <strain evidence="4">IBT 29864</strain>
    </source>
</reference>
<reference evidence="4" key="1">
    <citation type="submission" date="2022-11" db="EMBL/GenBank/DDBJ databases">
        <authorList>
            <person name="Petersen C."/>
        </authorList>
    </citation>
    <scope>NUCLEOTIDE SEQUENCE</scope>
    <source>
        <strain evidence="4">IBT 29864</strain>
    </source>
</reference>
<evidence type="ECO:0000259" key="3">
    <source>
        <dbReference type="Pfam" id="PF01757"/>
    </source>
</evidence>
<feature type="transmembrane region" description="Helical" evidence="2">
    <location>
        <begin position="207"/>
        <end position="227"/>
    </location>
</feature>
<evidence type="ECO:0000256" key="2">
    <source>
        <dbReference type="SAM" id="Phobius"/>
    </source>
</evidence>
<feature type="transmembrane region" description="Helical" evidence="2">
    <location>
        <begin position="362"/>
        <end position="383"/>
    </location>
</feature>
<evidence type="ECO:0000256" key="1">
    <source>
        <dbReference type="SAM" id="MobiDB-lite"/>
    </source>
</evidence>
<dbReference type="AlphaFoldDB" id="A0A9W9RZG0"/>
<feature type="domain" description="Acyltransferase 3" evidence="3">
    <location>
        <begin position="32"/>
        <end position="421"/>
    </location>
</feature>
<feature type="transmembrane region" description="Helical" evidence="2">
    <location>
        <begin position="75"/>
        <end position="96"/>
    </location>
</feature>
<evidence type="ECO:0000313" key="5">
    <source>
        <dbReference type="Proteomes" id="UP001147782"/>
    </source>
</evidence>
<organism evidence="4 5">
    <name type="scientific">Penicillium cataractarum</name>
    <dbReference type="NCBI Taxonomy" id="2100454"/>
    <lineage>
        <taxon>Eukaryota</taxon>
        <taxon>Fungi</taxon>
        <taxon>Dikarya</taxon>
        <taxon>Ascomycota</taxon>
        <taxon>Pezizomycotina</taxon>
        <taxon>Eurotiomycetes</taxon>
        <taxon>Eurotiomycetidae</taxon>
        <taxon>Eurotiales</taxon>
        <taxon>Aspergillaceae</taxon>
        <taxon>Penicillium</taxon>
    </lineage>
</organism>
<dbReference type="GO" id="GO:0016747">
    <property type="term" value="F:acyltransferase activity, transferring groups other than amino-acyl groups"/>
    <property type="evidence" value="ECO:0007669"/>
    <property type="project" value="InterPro"/>
</dbReference>
<accession>A0A9W9RZG0</accession>
<comment type="caution">
    <text evidence="4">The sequence shown here is derived from an EMBL/GenBank/DDBJ whole genome shotgun (WGS) entry which is preliminary data.</text>
</comment>
<dbReference type="Pfam" id="PF01757">
    <property type="entry name" value="Acyl_transf_3"/>
    <property type="match status" value="1"/>
</dbReference>